<dbReference type="PANTHER" id="PTHR43476">
    <property type="entry name" value="3-(3-HYDROXY-PHENYL)PROPIONATE/3-HYDROXYCINNAMIC ACID HYDROXYLASE"/>
    <property type="match status" value="1"/>
</dbReference>
<dbReference type="EMBL" id="JAEVHM010000045">
    <property type="protein sequence ID" value="MBM0232575.1"/>
    <property type="molecule type" value="Genomic_DNA"/>
</dbReference>
<comment type="caution">
    <text evidence="3">The sequence shown here is derived from an EMBL/GenBank/DDBJ whole genome shotgun (WGS) entry which is preliminary data.</text>
</comment>
<dbReference type="InterPro" id="IPR050631">
    <property type="entry name" value="PheA/TfdB_FAD_monoxygenase"/>
</dbReference>
<sequence length="414" mass="45759">MYDVIVIGGRCAGSPLAMLLAQLGHRVLVLDRSHFPSDRLSTHYVQPSGLARLRRWGLLDQLAASGCPPIREARWWFGETLVSGFAPEVDGIDMAYAPRRTVLDALLVRAARDRGVEVREGFTVRELLFDGDQVCGVRGRSAGGTDETIRATVVVGADGRHSMVARAVGAESYDERPAYTVVYYTYWQGLSAHRRNRNEVFIHEDTQIGVIPTHDDAYLIQAARPHSFAATYRTDIEGHYRQAIREAAPALDRELDGATRVSRFLGTAALQNYYRRPYGPGWALIGDAGFHKDPLTGQGISDAWRDAESLSAALHATLTGAEGWDQAMSEYERRRNADSAMMYDFTCEAASFEFDPMTRHLVQVLATSPEHANRFFGVIAGTVAPEDFFSPDSLLDMLGRLPEDTFADEGDLVG</sequence>
<dbReference type="Gene3D" id="3.50.50.60">
    <property type="entry name" value="FAD/NAD(P)-binding domain"/>
    <property type="match status" value="1"/>
</dbReference>
<proteinExistence type="predicted"/>
<keyword evidence="4" id="KW-1185">Reference proteome</keyword>
<dbReference type="GO" id="GO:0004497">
    <property type="term" value="F:monooxygenase activity"/>
    <property type="evidence" value="ECO:0007669"/>
    <property type="project" value="UniProtKB-KW"/>
</dbReference>
<keyword evidence="3" id="KW-0503">Monooxygenase</keyword>
<evidence type="ECO:0000259" key="2">
    <source>
        <dbReference type="Pfam" id="PF01494"/>
    </source>
</evidence>
<organism evidence="3 4">
    <name type="scientific">Micromonospora parastrephiae</name>
    <dbReference type="NCBI Taxonomy" id="2806101"/>
    <lineage>
        <taxon>Bacteria</taxon>
        <taxon>Bacillati</taxon>
        <taxon>Actinomycetota</taxon>
        <taxon>Actinomycetes</taxon>
        <taxon>Micromonosporales</taxon>
        <taxon>Micromonosporaceae</taxon>
        <taxon>Micromonospora</taxon>
    </lineage>
</organism>
<dbReference type="PANTHER" id="PTHR43476:SF5">
    <property type="entry name" value="FAD-DEPENDENT MONOOXYGENASE"/>
    <property type="match status" value="1"/>
</dbReference>
<dbReference type="RefSeq" id="WP_203174978.1">
    <property type="nucleotide sequence ID" value="NZ_JAEVHM010000045.1"/>
</dbReference>
<accession>A0ABS1XTH6</accession>
<feature type="domain" description="FAD-binding" evidence="2">
    <location>
        <begin position="2"/>
        <end position="345"/>
    </location>
</feature>
<keyword evidence="1" id="KW-0560">Oxidoreductase</keyword>
<gene>
    <name evidence="3" type="ORF">JNW91_12305</name>
</gene>
<evidence type="ECO:0000313" key="3">
    <source>
        <dbReference type="EMBL" id="MBM0232575.1"/>
    </source>
</evidence>
<evidence type="ECO:0000256" key="1">
    <source>
        <dbReference type="ARBA" id="ARBA00023002"/>
    </source>
</evidence>
<dbReference type="Proteomes" id="UP000601027">
    <property type="component" value="Unassembled WGS sequence"/>
</dbReference>
<dbReference type="InterPro" id="IPR036188">
    <property type="entry name" value="FAD/NAD-bd_sf"/>
</dbReference>
<protein>
    <submittedName>
        <fullName evidence="3">FAD-dependent monooxygenase</fullName>
    </submittedName>
</protein>
<dbReference type="PRINTS" id="PR00420">
    <property type="entry name" value="RNGMNOXGNASE"/>
</dbReference>
<dbReference type="Pfam" id="PF01494">
    <property type="entry name" value="FAD_binding_3"/>
    <property type="match status" value="1"/>
</dbReference>
<evidence type="ECO:0000313" key="4">
    <source>
        <dbReference type="Proteomes" id="UP000601027"/>
    </source>
</evidence>
<reference evidence="3 4" key="1">
    <citation type="submission" date="2021-01" db="EMBL/GenBank/DDBJ databases">
        <title>Draft genome sequence of Micromonospora sp. strain STR1_7.</title>
        <authorList>
            <person name="Karlyshev A."/>
            <person name="Jawad R."/>
        </authorList>
    </citation>
    <scope>NUCLEOTIDE SEQUENCE [LARGE SCALE GENOMIC DNA]</scope>
    <source>
        <strain evidence="3 4">STR1-7</strain>
    </source>
</reference>
<dbReference type="InterPro" id="IPR002938">
    <property type="entry name" value="FAD-bd"/>
</dbReference>
<name>A0ABS1XTH6_9ACTN</name>
<dbReference type="SUPFAM" id="SSF51905">
    <property type="entry name" value="FAD/NAD(P)-binding domain"/>
    <property type="match status" value="1"/>
</dbReference>